<organism evidence="1 2">
    <name type="scientific">Nonomuraea glycinis</name>
    <dbReference type="NCBI Taxonomy" id="2047744"/>
    <lineage>
        <taxon>Bacteria</taxon>
        <taxon>Bacillati</taxon>
        <taxon>Actinomycetota</taxon>
        <taxon>Actinomycetes</taxon>
        <taxon>Streptosporangiales</taxon>
        <taxon>Streptosporangiaceae</taxon>
        <taxon>Nonomuraea</taxon>
    </lineage>
</organism>
<comment type="caution">
    <text evidence="1">The sequence shown here is derived from an EMBL/GenBank/DDBJ whole genome shotgun (WGS) entry which is preliminary data.</text>
</comment>
<protein>
    <submittedName>
        <fullName evidence="1">Sugar ABC transporter substrate-binding protein</fullName>
    </submittedName>
</protein>
<dbReference type="RefSeq" id="WP_189140574.1">
    <property type="nucleotide sequence ID" value="NZ_BMNK01000007.1"/>
</dbReference>
<dbReference type="PROSITE" id="PS51318">
    <property type="entry name" value="TAT"/>
    <property type="match status" value="1"/>
</dbReference>
<reference evidence="1" key="2">
    <citation type="submission" date="2020-09" db="EMBL/GenBank/DDBJ databases">
        <authorList>
            <person name="Sun Q."/>
            <person name="Zhou Y."/>
        </authorList>
    </citation>
    <scope>NUCLEOTIDE SEQUENCE</scope>
    <source>
        <strain evidence="1">CGMCC 4.7430</strain>
    </source>
</reference>
<dbReference type="Gene3D" id="3.40.190.10">
    <property type="entry name" value="Periplasmic binding protein-like II"/>
    <property type="match status" value="1"/>
</dbReference>
<sequence>MSLSRRSFLTIPAAVGLAGCAGSRPLRVAVVWSGDELRRFLRVVKDSPYPVTVYSAGDNIAALLRGPSGEVTPDVAVIPRLGLLYDPEIRRRISPLTPIRRQPEFWRDLASPVPGQVLGAWFKIAHKSLVWHRDGEGLARPPTLDAWASRTLSIGAADGWVLTDWFENVLLARSPSTYSKLFSHGESSPELWATGEVRQALEQLATIWQQGVTAERGRRALTLQFHDSILDVFTYRTAEVVAAPDFAWPVIARYHAAGVRAAHFRFPANGGAAPPLVVGGDVAVAMSGGTADAFDFVHWLTSPRPPGGDRSDTQEAWAAEGGFLAPYIDASISPPALRGAARDLAGVRTGQYDLSDRLTGPLAGGDGRGLWRILTELFIAVTIDRTRPATAAGTAADDLVSAGSRGSR</sequence>
<keyword evidence="2" id="KW-1185">Reference proteome</keyword>
<dbReference type="Proteomes" id="UP000660745">
    <property type="component" value="Unassembled WGS sequence"/>
</dbReference>
<dbReference type="AlphaFoldDB" id="A0A918A6C8"/>
<dbReference type="PROSITE" id="PS51257">
    <property type="entry name" value="PROKAR_LIPOPROTEIN"/>
    <property type="match status" value="1"/>
</dbReference>
<accession>A0A918A6C8</accession>
<proteinExistence type="predicted"/>
<reference evidence="1" key="1">
    <citation type="journal article" date="2014" name="Int. J. Syst. Evol. Microbiol.">
        <title>Complete genome sequence of Corynebacterium casei LMG S-19264T (=DSM 44701T), isolated from a smear-ripened cheese.</title>
        <authorList>
            <consortium name="US DOE Joint Genome Institute (JGI-PGF)"/>
            <person name="Walter F."/>
            <person name="Albersmeier A."/>
            <person name="Kalinowski J."/>
            <person name="Ruckert C."/>
        </authorList>
    </citation>
    <scope>NUCLEOTIDE SEQUENCE</scope>
    <source>
        <strain evidence="1">CGMCC 4.7430</strain>
    </source>
</reference>
<evidence type="ECO:0000313" key="2">
    <source>
        <dbReference type="Proteomes" id="UP000660745"/>
    </source>
</evidence>
<dbReference type="EMBL" id="BMNK01000007">
    <property type="protein sequence ID" value="GGP09274.1"/>
    <property type="molecule type" value="Genomic_DNA"/>
</dbReference>
<name>A0A918A6C8_9ACTN</name>
<evidence type="ECO:0000313" key="1">
    <source>
        <dbReference type="EMBL" id="GGP09274.1"/>
    </source>
</evidence>
<gene>
    <name evidence="1" type="ORF">GCM10012278_44310</name>
</gene>
<dbReference type="InterPro" id="IPR006311">
    <property type="entry name" value="TAT_signal"/>
</dbReference>
<dbReference type="SUPFAM" id="SSF53850">
    <property type="entry name" value="Periplasmic binding protein-like II"/>
    <property type="match status" value="1"/>
</dbReference>